<feature type="region of interest" description="Disordered" evidence="1">
    <location>
        <begin position="122"/>
        <end position="169"/>
    </location>
</feature>
<protein>
    <submittedName>
        <fullName evidence="2">Uncharacterized protein</fullName>
    </submittedName>
</protein>
<dbReference type="EMBL" id="BQKI01000077">
    <property type="protein sequence ID" value="GJN24702.1"/>
    <property type="molecule type" value="Genomic_DNA"/>
</dbReference>
<gene>
    <name evidence="2" type="primary">gb12457</name>
    <name evidence="2" type="ORF">PR202_gb12457</name>
</gene>
<feature type="compositionally biased region" description="Basic and acidic residues" evidence="1">
    <location>
        <begin position="144"/>
        <end position="163"/>
    </location>
</feature>
<feature type="compositionally biased region" description="Acidic residues" evidence="1">
    <location>
        <begin position="1"/>
        <end position="14"/>
    </location>
</feature>
<dbReference type="Proteomes" id="UP001054889">
    <property type="component" value="Unassembled WGS sequence"/>
</dbReference>
<proteinExistence type="predicted"/>
<accession>A0AAV5EQG2</accession>
<organism evidence="2 3">
    <name type="scientific">Eleusine coracana subsp. coracana</name>
    <dbReference type="NCBI Taxonomy" id="191504"/>
    <lineage>
        <taxon>Eukaryota</taxon>
        <taxon>Viridiplantae</taxon>
        <taxon>Streptophyta</taxon>
        <taxon>Embryophyta</taxon>
        <taxon>Tracheophyta</taxon>
        <taxon>Spermatophyta</taxon>
        <taxon>Magnoliopsida</taxon>
        <taxon>Liliopsida</taxon>
        <taxon>Poales</taxon>
        <taxon>Poaceae</taxon>
        <taxon>PACMAD clade</taxon>
        <taxon>Chloridoideae</taxon>
        <taxon>Cynodonteae</taxon>
        <taxon>Eleusininae</taxon>
        <taxon>Eleusine</taxon>
    </lineage>
</organism>
<sequence length="169" mass="18898">MIEEIQDEQVEEQATDPTDSSQNTASGQVEMSIDQNTPQKDLNQTTPKDAPIIQKKCKTLPLVVTEVRRSERIREKLKEFKGSTCTEINCFSCSADPPCFPARVIKSLGVEFRKVGKTKLSDKNLSKKRKTKTAIGAGKTTGKPKKDSQEDSKNKRSNEDKNAKKPKKK</sequence>
<comment type="caution">
    <text evidence="2">The sequence shown here is derived from an EMBL/GenBank/DDBJ whole genome shotgun (WGS) entry which is preliminary data.</text>
</comment>
<dbReference type="PANTHER" id="PTHR33075:SF9">
    <property type="entry name" value="DUF4283 DOMAIN-CONTAINING PROTEIN"/>
    <property type="match status" value="1"/>
</dbReference>
<reference evidence="2" key="1">
    <citation type="journal article" date="2018" name="DNA Res.">
        <title>Multiple hybrid de novo genome assembly of finger millet, an orphan allotetraploid crop.</title>
        <authorList>
            <person name="Hatakeyama M."/>
            <person name="Aluri S."/>
            <person name="Balachadran M.T."/>
            <person name="Sivarajan S.R."/>
            <person name="Patrignani A."/>
            <person name="Gruter S."/>
            <person name="Poveda L."/>
            <person name="Shimizu-Inatsugi R."/>
            <person name="Baeten J."/>
            <person name="Francoijs K.J."/>
            <person name="Nataraja K.N."/>
            <person name="Reddy Y.A.N."/>
            <person name="Phadnis S."/>
            <person name="Ravikumar R.L."/>
            <person name="Schlapbach R."/>
            <person name="Sreeman S.M."/>
            <person name="Shimizu K.K."/>
        </authorList>
    </citation>
    <scope>NUCLEOTIDE SEQUENCE</scope>
</reference>
<dbReference type="AlphaFoldDB" id="A0AAV5EQG2"/>
<feature type="region of interest" description="Disordered" evidence="1">
    <location>
        <begin position="1"/>
        <end position="50"/>
    </location>
</feature>
<evidence type="ECO:0000313" key="3">
    <source>
        <dbReference type="Proteomes" id="UP001054889"/>
    </source>
</evidence>
<keyword evidence="3" id="KW-1185">Reference proteome</keyword>
<name>A0AAV5EQG2_ELECO</name>
<evidence type="ECO:0000256" key="1">
    <source>
        <dbReference type="SAM" id="MobiDB-lite"/>
    </source>
</evidence>
<reference evidence="2" key="2">
    <citation type="submission" date="2021-12" db="EMBL/GenBank/DDBJ databases">
        <title>Resequencing data analysis of finger millet.</title>
        <authorList>
            <person name="Hatakeyama M."/>
            <person name="Aluri S."/>
            <person name="Balachadran M.T."/>
            <person name="Sivarajan S.R."/>
            <person name="Poveda L."/>
            <person name="Shimizu-Inatsugi R."/>
            <person name="Schlapbach R."/>
            <person name="Sreeman S.M."/>
            <person name="Shimizu K.K."/>
        </authorList>
    </citation>
    <scope>NUCLEOTIDE SEQUENCE</scope>
</reference>
<dbReference type="PANTHER" id="PTHR33075">
    <property type="entry name" value="OS02G0499800 PROTEIN"/>
    <property type="match status" value="1"/>
</dbReference>
<evidence type="ECO:0000313" key="2">
    <source>
        <dbReference type="EMBL" id="GJN24702.1"/>
    </source>
</evidence>
<feature type="compositionally biased region" description="Polar residues" evidence="1">
    <location>
        <begin position="15"/>
        <end position="47"/>
    </location>
</feature>